<evidence type="ECO:0000256" key="4">
    <source>
        <dbReference type="ARBA" id="ARBA00022452"/>
    </source>
</evidence>
<name>A0A930BUB3_9RHOO</name>
<evidence type="ECO:0000256" key="9">
    <source>
        <dbReference type="ARBA" id="ARBA00023065"/>
    </source>
</evidence>
<evidence type="ECO:0000259" key="18">
    <source>
        <dbReference type="Pfam" id="PF00593"/>
    </source>
</evidence>
<keyword evidence="4 14" id="KW-1134">Transmembrane beta strand</keyword>
<dbReference type="Gene3D" id="2.170.130.10">
    <property type="entry name" value="TonB-dependent receptor, plug domain"/>
    <property type="match status" value="1"/>
</dbReference>
<dbReference type="EMBL" id="JABZMI010000205">
    <property type="protein sequence ID" value="MBF1165431.1"/>
    <property type="molecule type" value="Genomic_DNA"/>
</dbReference>
<proteinExistence type="inferred from homology"/>
<evidence type="ECO:0000256" key="6">
    <source>
        <dbReference type="ARBA" id="ARBA00022692"/>
    </source>
</evidence>
<organism evidence="20 21">
    <name type="scientific">Dechloromonas agitata</name>
    <dbReference type="NCBI Taxonomy" id="73030"/>
    <lineage>
        <taxon>Bacteria</taxon>
        <taxon>Pseudomonadati</taxon>
        <taxon>Pseudomonadota</taxon>
        <taxon>Betaproteobacteria</taxon>
        <taxon>Rhodocyclales</taxon>
        <taxon>Azonexaceae</taxon>
        <taxon>Dechloromonas</taxon>
    </lineage>
</organism>
<dbReference type="GO" id="GO:0015344">
    <property type="term" value="F:siderophore uptake transmembrane transporter activity"/>
    <property type="evidence" value="ECO:0007669"/>
    <property type="project" value="TreeGrafter"/>
</dbReference>
<dbReference type="InterPro" id="IPR012910">
    <property type="entry name" value="Plug_dom"/>
</dbReference>
<comment type="caution">
    <text evidence="20">The sequence shown here is derived from an EMBL/GenBank/DDBJ whole genome shotgun (WGS) entry which is preliminary data.</text>
</comment>
<feature type="short sequence motif" description="TonB box" evidence="15">
    <location>
        <begin position="41"/>
        <end position="47"/>
    </location>
</feature>
<evidence type="ECO:0000256" key="7">
    <source>
        <dbReference type="ARBA" id="ARBA00022729"/>
    </source>
</evidence>
<evidence type="ECO:0000256" key="16">
    <source>
        <dbReference type="RuleBase" id="RU003357"/>
    </source>
</evidence>
<feature type="chain" id="PRO_5037551136" evidence="17">
    <location>
        <begin position="34"/>
        <end position="721"/>
    </location>
</feature>
<reference evidence="20" key="1">
    <citation type="submission" date="2020-04" db="EMBL/GenBank/DDBJ databases">
        <title>Deep metagenomics examines the oral microbiome during advanced dental caries in children, revealing novel taxa and co-occurrences with host molecules.</title>
        <authorList>
            <person name="Baker J.L."/>
            <person name="Morton J.T."/>
            <person name="Dinis M."/>
            <person name="Alvarez R."/>
            <person name="Tran N.C."/>
            <person name="Knight R."/>
            <person name="Edlund A."/>
        </authorList>
    </citation>
    <scope>NUCLEOTIDE SEQUENCE</scope>
    <source>
        <strain evidence="20">JCVI_32_bin.24</strain>
    </source>
</reference>
<dbReference type="PROSITE" id="PS52016">
    <property type="entry name" value="TONB_DEPENDENT_REC_3"/>
    <property type="match status" value="1"/>
</dbReference>
<dbReference type="Pfam" id="PF00593">
    <property type="entry name" value="TonB_dep_Rec_b-barrel"/>
    <property type="match status" value="1"/>
</dbReference>
<evidence type="ECO:0000259" key="19">
    <source>
        <dbReference type="Pfam" id="PF07715"/>
    </source>
</evidence>
<evidence type="ECO:0000256" key="11">
    <source>
        <dbReference type="ARBA" id="ARBA00023136"/>
    </source>
</evidence>
<keyword evidence="3 14" id="KW-0813">Transport</keyword>
<dbReference type="GO" id="GO:0009279">
    <property type="term" value="C:cell outer membrane"/>
    <property type="evidence" value="ECO:0007669"/>
    <property type="project" value="UniProtKB-SubCell"/>
</dbReference>
<dbReference type="CDD" id="cd01347">
    <property type="entry name" value="ligand_gated_channel"/>
    <property type="match status" value="1"/>
</dbReference>
<keyword evidence="10 15" id="KW-0798">TonB box</keyword>
<evidence type="ECO:0000256" key="17">
    <source>
        <dbReference type="SAM" id="SignalP"/>
    </source>
</evidence>
<evidence type="ECO:0000256" key="8">
    <source>
        <dbReference type="ARBA" id="ARBA00023004"/>
    </source>
</evidence>
<gene>
    <name evidence="20" type="ORF">HXL68_10355</name>
</gene>
<dbReference type="PANTHER" id="PTHR32552">
    <property type="entry name" value="FERRICHROME IRON RECEPTOR-RELATED"/>
    <property type="match status" value="1"/>
</dbReference>
<dbReference type="InterPro" id="IPR000531">
    <property type="entry name" value="Beta-barrel_TonB"/>
</dbReference>
<keyword evidence="7 17" id="KW-0732">Signal</keyword>
<sequence>MQTRFSSPLPAHLARPGRLAILLAAAFAGGAQAETTVSLDSIVVTGSRVEHNTFDLPAAIDVVDASRIGADQARVNASEALASVPGITVQNRQNYAQDLQISSRGFGARSAFGVRGIRLISDGIPASMPDGQGQAATFNLDRAERIEVMRGPLSAIYGNHAGGVIQLFTPDGKGAPSVEANFAAGSYGTWKTDLSAQGEVGGVGYVIDASRFATDGYRERSAAERDQAMVKLTYRPSQDGKLTFIANTFRQDAQDPQGLQWSEFKSNPRGVAWDATRGNYPAIAYDTRKSIDHTQGGVSYEHRFGDHSVLLSAYAGQRSTTQYQSIPVGAQTGSTRHSGGVIDFDRDFAGVSGRWTGRFGLAGGRLTTTLGFDYEQATDDRQGYENFVGSGTPANCVANTCGVMGRLRRNEEDRVASFDQYAQAEWQGERWAFTGGLRHSRVAFKVDDRYLSNGDDSGRVAYEKTTPTLAALYRVTDALNLYASVARGFEAPTFNEMFYSSNGGSFNLSLKPATSTHYEVGAKAMLGARSRLDVALFEIRTQDELVVLSSTGGRTAYQNAGKTERQGMEVAVDSRWGERLSSRLAYTWLDATYAEAFTTSSGTINAGNRLPGVAAHNLFGEIAWRHQPSGFHAAVEGIVRDKVHVEDSNQKQAAPGYAIANLRLGIDRRYGPLNLRGFVRLDNVFDRQYVGSVIVGDSNNRFYESAPGRNWLAGVSARYTF</sequence>
<evidence type="ECO:0000256" key="12">
    <source>
        <dbReference type="ARBA" id="ARBA00023170"/>
    </source>
</evidence>
<dbReference type="InterPro" id="IPR037066">
    <property type="entry name" value="Plug_dom_sf"/>
</dbReference>
<dbReference type="SUPFAM" id="SSF56935">
    <property type="entry name" value="Porins"/>
    <property type="match status" value="1"/>
</dbReference>
<protein>
    <submittedName>
        <fullName evidence="20">TonB-dependent receptor</fullName>
    </submittedName>
</protein>
<evidence type="ECO:0000256" key="14">
    <source>
        <dbReference type="PROSITE-ProRule" id="PRU01360"/>
    </source>
</evidence>
<feature type="domain" description="TonB-dependent receptor-like beta-barrel" evidence="18">
    <location>
        <begin position="236"/>
        <end position="670"/>
    </location>
</feature>
<feature type="signal peptide" evidence="17">
    <location>
        <begin position="1"/>
        <end position="33"/>
    </location>
</feature>
<evidence type="ECO:0000256" key="2">
    <source>
        <dbReference type="ARBA" id="ARBA00009810"/>
    </source>
</evidence>
<accession>A0A930BUB3</accession>
<dbReference type="Pfam" id="PF07715">
    <property type="entry name" value="Plug"/>
    <property type="match status" value="1"/>
</dbReference>
<keyword evidence="13 14" id="KW-0998">Cell outer membrane</keyword>
<dbReference type="InterPro" id="IPR036942">
    <property type="entry name" value="Beta-barrel_TonB_sf"/>
</dbReference>
<evidence type="ECO:0000256" key="1">
    <source>
        <dbReference type="ARBA" id="ARBA00004571"/>
    </source>
</evidence>
<dbReference type="PANTHER" id="PTHR32552:SF68">
    <property type="entry name" value="FERRICHROME OUTER MEMBRANE TRANSPORTER_PHAGE RECEPTOR"/>
    <property type="match status" value="1"/>
</dbReference>
<feature type="domain" description="TonB-dependent receptor plug" evidence="19">
    <location>
        <begin position="54"/>
        <end position="164"/>
    </location>
</feature>
<evidence type="ECO:0000256" key="5">
    <source>
        <dbReference type="ARBA" id="ARBA00022496"/>
    </source>
</evidence>
<evidence type="ECO:0000256" key="10">
    <source>
        <dbReference type="ARBA" id="ARBA00023077"/>
    </source>
</evidence>
<comment type="subcellular location">
    <subcellularLocation>
        <location evidence="1 14">Cell outer membrane</location>
        <topology evidence="1 14">Multi-pass membrane protein</topology>
    </subcellularLocation>
</comment>
<keyword evidence="5" id="KW-0410">Iron transport</keyword>
<dbReference type="Gene3D" id="2.40.170.20">
    <property type="entry name" value="TonB-dependent receptor, beta-barrel domain"/>
    <property type="match status" value="1"/>
</dbReference>
<dbReference type="AlphaFoldDB" id="A0A930BUB3"/>
<dbReference type="InterPro" id="IPR039426">
    <property type="entry name" value="TonB-dep_rcpt-like"/>
</dbReference>
<keyword evidence="9" id="KW-0406">Ion transport</keyword>
<dbReference type="PROSITE" id="PS00430">
    <property type="entry name" value="TONB_DEPENDENT_REC_1"/>
    <property type="match status" value="1"/>
</dbReference>
<keyword evidence="8" id="KW-0408">Iron</keyword>
<keyword evidence="12 20" id="KW-0675">Receptor</keyword>
<keyword evidence="11 14" id="KW-0472">Membrane</keyword>
<evidence type="ECO:0000313" key="20">
    <source>
        <dbReference type="EMBL" id="MBF1165431.1"/>
    </source>
</evidence>
<dbReference type="InterPro" id="IPR010916">
    <property type="entry name" value="TonB_box_CS"/>
</dbReference>
<keyword evidence="6 14" id="KW-0812">Transmembrane</keyword>
<evidence type="ECO:0000256" key="3">
    <source>
        <dbReference type="ARBA" id="ARBA00022448"/>
    </source>
</evidence>
<evidence type="ECO:0000256" key="13">
    <source>
        <dbReference type="ARBA" id="ARBA00023237"/>
    </source>
</evidence>
<evidence type="ECO:0000256" key="15">
    <source>
        <dbReference type="PROSITE-ProRule" id="PRU10143"/>
    </source>
</evidence>
<dbReference type="Proteomes" id="UP000718593">
    <property type="component" value="Unassembled WGS sequence"/>
</dbReference>
<comment type="similarity">
    <text evidence="2 14 16">Belongs to the TonB-dependent receptor family.</text>
</comment>
<evidence type="ECO:0000313" key="21">
    <source>
        <dbReference type="Proteomes" id="UP000718593"/>
    </source>
</evidence>